<sequence>MNNYNGQAQNINQGNVQNVNTGSGQFFTGEVNVAGNLFTGSSINMAAPNAHKTLWDVVAGIGASHSAEQQCVRGSCLEGTREETLKIIHEWRVAKEQGLPICWVSGAAGVGKSAIAMTVAKSCEDEGLVCSFFFFRHDPKRNNPSALMLTIARGLTVAIPTLRRPINERISVDPGILEARMEDQFRELVIKPCLNRRWRRRMRDAAANLSLATREPNLVIIDGLDECNDAPTQLRILAAIADSYHQHPRSALRFLICSRSESWIRQAFIAEPLRDITKSIVLDNRFSPARDIERYLLHEFQGIRQSSEYAHIRFPEQWPSRKDLAYLLQHSDGQFVYVAMAVKFVKLPFFHPVDQLRIIIDNNPDHPSHQSPFHEIDCLYNIVLRGNPDHSKELILAILAAIVVLPLHLKFRPSPEFLELLFGLTSGEVAVKLRAMYSVLDIRDWQDEIRVYHTSFTDYLFDQTRSGEFYIDKSATHHSLAVRWLQALSRSKIGGYR</sequence>
<organism evidence="3 4">
    <name type="scientific">Marasmius crinis-equi</name>
    <dbReference type="NCBI Taxonomy" id="585013"/>
    <lineage>
        <taxon>Eukaryota</taxon>
        <taxon>Fungi</taxon>
        <taxon>Dikarya</taxon>
        <taxon>Basidiomycota</taxon>
        <taxon>Agaricomycotina</taxon>
        <taxon>Agaricomycetes</taxon>
        <taxon>Agaricomycetidae</taxon>
        <taxon>Agaricales</taxon>
        <taxon>Marasmiineae</taxon>
        <taxon>Marasmiaceae</taxon>
        <taxon>Marasmius</taxon>
    </lineage>
</organism>
<evidence type="ECO:0000259" key="2">
    <source>
        <dbReference type="Pfam" id="PF24883"/>
    </source>
</evidence>
<dbReference type="EMBL" id="JBAHYK010002782">
    <property type="protein sequence ID" value="KAL0564441.1"/>
    <property type="molecule type" value="Genomic_DNA"/>
</dbReference>
<protein>
    <recommendedName>
        <fullName evidence="2">Nephrocystin 3-like N-terminal domain-containing protein</fullName>
    </recommendedName>
</protein>
<dbReference type="PANTHER" id="PTHR10039:SF17">
    <property type="entry name" value="FUNGAL STAND N-TERMINAL GOODBYE DOMAIN-CONTAINING PROTEIN-RELATED"/>
    <property type="match status" value="1"/>
</dbReference>
<name>A0ABR3ENQ2_9AGAR</name>
<dbReference type="PANTHER" id="PTHR10039">
    <property type="entry name" value="AMELOGENIN"/>
    <property type="match status" value="1"/>
</dbReference>
<dbReference type="Pfam" id="PF24883">
    <property type="entry name" value="NPHP3_N"/>
    <property type="match status" value="1"/>
</dbReference>
<keyword evidence="4" id="KW-1185">Reference proteome</keyword>
<gene>
    <name evidence="3" type="ORF">V5O48_017606</name>
</gene>
<dbReference type="Proteomes" id="UP001465976">
    <property type="component" value="Unassembled WGS sequence"/>
</dbReference>
<comment type="caution">
    <text evidence="3">The sequence shown here is derived from an EMBL/GenBank/DDBJ whole genome shotgun (WGS) entry which is preliminary data.</text>
</comment>
<keyword evidence="1" id="KW-0677">Repeat</keyword>
<feature type="domain" description="Nephrocystin 3-like N-terminal" evidence="2">
    <location>
        <begin position="88"/>
        <end position="259"/>
    </location>
</feature>
<accession>A0ABR3ENQ2</accession>
<evidence type="ECO:0000313" key="4">
    <source>
        <dbReference type="Proteomes" id="UP001465976"/>
    </source>
</evidence>
<dbReference type="Gene3D" id="3.40.50.300">
    <property type="entry name" value="P-loop containing nucleotide triphosphate hydrolases"/>
    <property type="match status" value="1"/>
</dbReference>
<dbReference type="SUPFAM" id="SSF52540">
    <property type="entry name" value="P-loop containing nucleoside triphosphate hydrolases"/>
    <property type="match status" value="1"/>
</dbReference>
<dbReference type="InterPro" id="IPR056884">
    <property type="entry name" value="NPHP3-like_N"/>
</dbReference>
<proteinExistence type="predicted"/>
<dbReference type="InterPro" id="IPR027417">
    <property type="entry name" value="P-loop_NTPase"/>
</dbReference>
<evidence type="ECO:0000313" key="3">
    <source>
        <dbReference type="EMBL" id="KAL0564441.1"/>
    </source>
</evidence>
<evidence type="ECO:0000256" key="1">
    <source>
        <dbReference type="ARBA" id="ARBA00022737"/>
    </source>
</evidence>
<reference evidence="3 4" key="1">
    <citation type="submission" date="2024-02" db="EMBL/GenBank/DDBJ databases">
        <title>A draft genome for the cacao thread blight pathogen Marasmius crinis-equi.</title>
        <authorList>
            <person name="Cohen S.P."/>
            <person name="Baruah I.K."/>
            <person name="Amoako-Attah I."/>
            <person name="Bukari Y."/>
            <person name="Meinhardt L.W."/>
            <person name="Bailey B.A."/>
        </authorList>
    </citation>
    <scope>NUCLEOTIDE SEQUENCE [LARGE SCALE GENOMIC DNA]</scope>
    <source>
        <strain evidence="3 4">GH-76</strain>
    </source>
</reference>